<feature type="domain" description="Wall-associated receptor kinase galacturonan-binding" evidence="4">
    <location>
        <begin position="42"/>
        <end position="88"/>
    </location>
</feature>
<dbReference type="EMBL" id="CM016558">
    <property type="protein sequence ID" value="TKW03847.1"/>
    <property type="molecule type" value="Genomic_DNA"/>
</dbReference>
<protein>
    <recommendedName>
        <fullName evidence="4">Wall-associated receptor kinase galacturonan-binding domain-containing protein</fullName>
    </recommendedName>
</protein>
<dbReference type="AlphaFoldDB" id="A0A4U6U1B9"/>
<evidence type="ECO:0000259" key="4">
    <source>
        <dbReference type="Pfam" id="PF13947"/>
    </source>
</evidence>
<evidence type="ECO:0000313" key="5">
    <source>
        <dbReference type="EMBL" id="TKW03847.1"/>
    </source>
</evidence>
<evidence type="ECO:0000256" key="3">
    <source>
        <dbReference type="SAM" id="SignalP"/>
    </source>
</evidence>
<reference evidence="5" key="1">
    <citation type="submission" date="2019-03" db="EMBL/GenBank/DDBJ databases">
        <title>WGS assembly of Setaria viridis.</title>
        <authorList>
            <person name="Huang P."/>
            <person name="Jenkins J."/>
            <person name="Grimwood J."/>
            <person name="Barry K."/>
            <person name="Healey A."/>
            <person name="Mamidi S."/>
            <person name="Sreedasyam A."/>
            <person name="Shu S."/>
            <person name="Feldman M."/>
            <person name="Wu J."/>
            <person name="Yu Y."/>
            <person name="Chen C."/>
            <person name="Johnson J."/>
            <person name="Rokhsar D."/>
            <person name="Baxter I."/>
            <person name="Schmutz J."/>
            <person name="Brutnell T."/>
            <person name="Kellogg E."/>
        </authorList>
    </citation>
    <scope>NUCLEOTIDE SEQUENCE [LARGE SCALE GENOMIC DNA]</scope>
</reference>
<dbReference type="GO" id="GO:0030247">
    <property type="term" value="F:polysaccharide binding"/>
    <property type="evidence" value="ECO:0007669"/>
    <property type="project" value="InterPro"/>
</dbReference>
<dbReference type="Pfam" id="PF13947">
    <property type="entry name" value="GUB_WAK_bind"/>
    <property type="match status" value="1"/>
</dbReference>
<dbReference type="InterPro" id="IPR025287">
    <property type="entry name" value="WAK_GUB"/>
</dbReference>
<keyword evidence="6" id="KW-1185">Reference proteome</keyword>
<dbReference type="Proteomes" id="UP000298652">
    <property type="component" value="Chromosome 7"/>
</dbReference>
<organism evidence="5 6">
    <name type="scientific">Setaria viridis</name>
    <name type="common">Green bristlegrass</name>
    <name type="synonym">Setaria italica subsp. viridis</name>
    <dbReference type="NCBI Taxonomy" id="4556"/>
    <lineage>
        <taxon>Eukaryota</taxon>
        <taxon>Viridiplantae</taxon>
        <taxon>Streptophyta</taxon>
        <taxon>Embryophyta</taxon>
        <taxon>Tracheophyta</taxon>
        <taxon>Spermatophyta</taxon>
        <taxon>Magnoliopsida</taxon>
        <taxon>Liliopsida</taxon>
        <taxon>Poales</taxon>
        <taxon>Poaceae</taxon>
        <taxon>PACMAD clade</taxon>
        <taxon>Panicoideae</taxon>
        <taxon>Panicodae</taxon>
        <taxon>Paniceae</taxon>
        <taxon>Cenchrinae</taxon>
        <taxon>Setaria</taxon>
    </lineage>
</organism>
<evidence type="ECO:0000313" key="6">
    <source>
        <dbReference type="Proteomes" id="UP000298652"/>
    </source>
</evidence>
<gene>
    <name evidence="5" type="ORF">SEVIR_7G069300v2</name>
</gene>
<evidence type="ECO:0000256" key="1">
    <source>
        <dbReference type="ARBA" id="ARBA00004167"/>
    </source>
</evidence>
<name>A0A4U6U1B9_SETVI</name>
<accession>A0A4U6U1B9</accession>
<comment type="subcellular location">
    <subcellularLocation>
        <location evidence="1">Membrane</location>
        <topology evidence="1">Single-pass membrane protein</topology>
    </subcellularLocation>
</comment>
<feature type="chain" id="PRO_5020575808" description="Wall-associated receptor kinase galacturonan-binding domain-containing protein" evidence="3">
    <location>
        <begin position="28"/>
        <end position="138"/>
    </location>
</feature>
<sequence length="138" mass="15700">MFPLLLLRSLLGIQLLMLVSVVLGTQAESNGTVSTIPTLSGCKTSCGDLTFSYPFGIGPDCSRGGDFELTCDESAQPPALLLHDGYRVSLQFEQIYLDQFSIYYPSKLWCSHIQHVVAFSWDFIYTWFYPDEYHWLRL</sequence>
<feature type="signal peptide" evidence="3">
    <location>
        <begin position="1"/>
        <end position="27"/>
    </location>
</feature>
<dbReference type="OMA" id="CDESAQP"/>
<dbReference type="PANTHER" id="PTHR33491">
    <property type="entry name" value="OSJNBA0016N04.9 PROTEIN"/>
    <property type="match status" value="1"/>
</dbReference>
<evidence type="ECO:0000256" key="2">
    <source>
        <dbReference type="ARBA" id="ARBA00022729"/>
    </source>
</evidence>
<dbReference type="GO" id="GO:0016020">
    <property type="term" value="C:membrane"/>
    <property type="evidence" value="ECO:0007669"/>
    <property type="project" value="UniProtKB-SubCell"/>
</dbReference>
<keyword evidence="2 3" id="KW-0732">Signal</keyword>
<dbReference type="Gramene" id="TKW03847">
    <property type="protein sequence ID" value="TKW03847"/>
    <property type="gene ID" value="SEVIR_7G069300v2"/>
</dbReference>
<proteinExistence type="predicted"/>